<dbReference type="SUPFAM" id="SSF53822">
    <property type="entry name" value="Periplasmic binding protein-like I"/>
    <property type="match status" value="1"/>
</dbReference>
<feature type="domain" description="HTH lacI-type" evidence="4">
    <location>
        <begin position="16"/>
        <end position="70"/>
    </location>
</feature>
<keyword evidence="1" id="KW-0805">Transcription regulation</keyword>
<protein>
    <submittedName>
        <fullName evidence="5">LacI family DNA-binding transcriptional regulator</fullName>
    </submittedName>
</protein>
<dbReference type="SMART" id="SM00354">
    <property type="entry name" value="HTH_LACI"/>
    <property type="match status" value="1"/>
</dbReference>
<reference evidence="5" key="1">
    <citation type="submission" date="2024-08" db="EMBL/GenBank/DDBJ databases">
        <title>Phylogenomic analyses of a clade within the roseobacter group suggest taxonomic reassignments of species of the genera Aestuariivita, Citreicella, Loktanella, Nautella, Pelagibaca, Ruegeria, Thalassobius, Thiobacimonas and Tropicibacter, and the proposal o.</title>
        <authorList>
            <person name="Jeon C.O."/>
        </authorList>
    </citation>
    <scope>NUCLEOTIDE SEQUENCE</scope>
    <source>
        <strain evidence="5">SS1-5</strain>
    </source>
</reference>
<dbReference type="GO" id="GO:0000976">
    <property type="term" value="F:transcription cis-regulatory region binding"/>
    <property type="evidence" value="ECO:0007669"/>
    <property type="project" value="TreeGrafter"/>
</dbReference>
<dbReference type="Gene3D" id="3.40.50.2300">
    <property type="match status" value="2"/>
</dbReference>
<dbReference type="Pfam" id="PF13377">
    <property type="entry name" value="Peripla_BP_3"/>
    <property type="match status" value="1"/>
</dbReference>
<evidence type="ECO:0000256" key="1">
    <source>
        <dbReference type="ARBA" id="ARBA00023015"/>
    </source>
</evidence>
<dbReference type="InterPro" id="IPR000843">
    <property type="entry name" value="HTH_LacI"/>
</dbReference>
<evidence type="ECO:0000256" key="2">
    <source>
        <dbReference type="ARBA" id="ARBA00023125"/>
    </source>
</evidence>
<evidence type="ECO:0000256" key="3">
    <source>
        <dbReference type="ARBA" id="ARBA00023163"/>
    </source>
</evidence>
<proteinExistence type="predicted"/>
<dbReference type="CDD" id="cd06273">
    <property type="entry name" value="PBP1_LacI-like"/>
    <property type="match status" value="1"/>
</dbReference>
<dbReference type="SUPFAM" id="SSF47413">
    <property type="entry name" value="lambda repressor-like DNA-binding domains"/>
    <property type="match status" value="1"/>
</dbReference>
<dbReference type="Gene3D" id="1.10.260.40">
    <property type="entry name" value="lambda repressor-like DNA-binding domains"/>
    <property type="match status" value="1"/>
</dbReference>
<sequence>MVTGPDPVTSQSPPIPTLEDVARRAGVSTATVSRCLNAQHKVSQDTREKVMKAVDALGYTPNFGARAMAAKRTHTIGAIVPTMENAIFARGLQAFQETLHDLGYNLLVSSSAYQPSLEAEQIRALVARGADGLLLIGYEREQAIYDYLAQRGVPTVLAWAFLPDRPQASVGFDNRAAMRKLAETVMSMGHQKIAAISGLVKGNDRAADRLAGIRDAMTDKGLDPAELVVIETPYDIANGAAAFATLMQADDKPTIVMCGNDVLAAGALSKAVALGLRVPDDVSITGFDDIELAGILHPPLTTVHVPHREMGRAAARDLVHMIEGHPAITHRQLDVAIVMRGSLGRL</sequence>
<dbReference type="AlphaFoldDB" id="A0AAN0M8P6"/>
<dbReference type="Pfam" id="PF00356">
    <property type="entry name" value="LacI"/>
    <property type="match status" value="1"/>
</dbReference>
<dbReference type="PRINTS" id="PR00036">
    <property type="entry name" value="HTHLACI"/>
</dbReference>
<keyword evidence="6" id="KW-1185">Reference proteome</keyword>
<dbReference type="KEGG" id="yrh:AABB31_17610"/>
<accession>A0AAN0M8P6</accession>
<dbReference type="InterPro" id="IPR010982">
    <property type="entry name" value="Lambda_DNA-bd_dom_sf"/>
</dbReference>
<keyword evidence="2 5" id="KW-0238">DNA-binding</keyword>
<evidence type="ECO:0000259" key="4">
    <source>
        <dbReference type="PROSITE" id="PS50932"/>
    </source>
</evidence>
<evidence type="ECO:0000313" key="6">
    <source>
        <dbReference type="Proteomes" id="UP001470809"/>
    </source>
</evidence>
<dbReference type="RefSeq" id="WP_342076124.1">
    <property type="nucleotide sequence ID" value="NZ_CP151767.2"/>
</dbReference>
<dbReference type="InterPro" id="IPR028082">
    <property type="entry name" value="Peripla_BP_I"/>
</dbReference>
<dbReference type="PROSITE" id="PS50932">
    <property type="entry name" value="HTH_LACI_2"/>
    <property type="match status" value="1"/>
</dbReference>
<dbReference type="GO" id="GO:0003700">
    <property type="term" value="F:DNA-binding transcription factor activity"/>
    <property type="evidence" value="ECO:0007669"/>
    <property type="project" value="TreeGrafter"/>
</dbReference>
<dbReference type="InterPro" id="IPR046335">
    <property type="entry name" value="LacI/GalR-like_sensor"/>
</dbReference>
<evidence type="ECO:0000313" key="5">
    <source>
        <dbReference type="EMBL" id="WZU66804.1"/>
    </source>
</evidence>
<organism evidence="5 6">
    <name type="scientific">Yoonia rhodophyticola</name>
    <dbReference type="NCBI Taxonomy" id="3137370"/>
    <lineage>
        <taxon>Bacteria</taxon>
        <taxon>Pseudomonadati</taxon>
        <taxon>Pseudomonadota</taxon>
        <taxon>Alphaproteobacteria</taxon>
        <taxon>Rhodobacterales</taxon>
        <taxon>Paracoccaceae</taxon>
        <taxon>Yoonia</taxon>
    </lineage>
</organism>
<dbReference type="Proteomes" id="UP001470809">
    <property type="component" value="Chromosome"/>
</dbReference>
<dbReference type="CDD" id="cd01392">
    <property type="entry name" value="HTH_LacI"/>
    <property type="match status" value="1"/>
</dbReference>
<dbReference type="EMBL" id="CP151767">
    <property type="protein sequence ID" value="WZU66804.1"/>
    <property type="molecule type" value="Genomic_DNA"/>
</dbReference>
<gene>
    <name evidence="5" type="ORF">AABB31_17610</name>
</gene>
<keyword evidence="3" id="KW-0804">Transcription</keyword>
<name>A0AAN0M8P6_9RHOB</name>
<dbReference type="PANTHER" id="PTHR30146:SF138">
    <property type="entry name" value="TRANSCRIPTIONAL REGULATORY PROTEIN"/>
    <property type="match status" value="1"/>
</dbReference>
<dbReference type="PANTHER" id="PTHR30146">
    <property type="entry name" value="LACI-RELATED TRANSCRIPTIONAL REPRESSOR"/>
    <property type="match status" value="1"/>
</dbReference>